<gene>
    <name evidence="1" type="ORF">IPO85_02530</name>
</gene>
<protein>
    <recommendedName>
        <fullName evidence="3">Lipoprotein</fullName>
    </recommendedName>
</protein>
<dbReference type="Proteomes" id="UP000808349">
    <property type="component" value="Unassembled WGS sequence"/>
</dbReference>
<dbReference type="PROSITE" id="PS51257">
    <property type="entry name" value="PROKAR_LIPOPROTEIN"/>
    <property type="match status" value="1"/>
</dbReference>
<evidence type="ECO:0000313" key="2">
    <source>
        <dbReference type="Proteomes" id="UP000808349"/>
    </source>
</evidence>
<proteinExistence type="predicted"/>
<reference evidence="1 2" key="1">
    <citation type="submission" date="2020-10" db="EMBL/GenBank/DDBJ databases">
        <title>Connecting structure to function with the recovery of over 1000 high-quality activated sludge metagenome-assembled genomes encoding full-length rRNA genes using long-read sequencing.</title>
        <authorList>
            <person name="Singleton C.M."/>
            <person name="Petriglieri F."/>
            <person name="Kristensen J.M."/>
            <person name="Kirkegaard R.H."/>
            <person name="Michaelsen T.Y."/>
            <person name="Andersen M.H."/>
            <person name="Karst S.M."/>
            <person name="Dueholm M.S."/>
            <person name="Nielsen P.H."/>
            <person name="Albertsen M."/>
        </authorList>
    </citation>
    <scope>NUCLEOTIDE SEQUENCE [LARGE SCALE GENOMIC DNA]</scope>
    <source>
        <strain evidence="1">Ribe_18-Q3-R11-54_BAT3C.373</strain>
    </source>
</reference>
<organism evidence="1 2">
    <name type="scientific">Candidatus Defluviibacterium haderslevense</name>
    <dbReference type="NCBI Taxonomy" id="2981993"/>
    <lineage>
        <taxon>Bacteria</taxon>
        <taxon>Pseudomonadati</taxon>
        <taxon>Bacteroidota</taxon>
        <taxon>Saprospiria</taxon>
        <taxon>Saprospirales</taxon>
        <taxon>Saprospiraceae</taxon>
        <taxon>Candidatus Defluviibacterium</taxon>
    </lineage>
</organism>
<evidence type="ECO:0008006" key="3">
    <source>
        <dbReference type="Google" id="ProtNLM"/>
    </source>
</evidence>
<dbReference type="EMBL" id="JADKFW010000004">
    <property type="protein sequence ID" value="MBK9716398.1"/>
    <property type="molecule type" value="Genomic_DNA"/>
</dbReference>
<sequence length="206" mass="24321">MNKIHLYLIFTLLFSCSSTKFPYSYYNQMIPNNTCHNKIFPNFDFIVFNTNIEILNKNLSGLLLLKKMPDSTTRIVFTNEFGNSYFDFQFTQNQFKIISIIDFLDKKPVINQLKTDLGLLVGYQNSNPAKIFNNNSKLYHTYEYNHFKNVYITDTLCDQLISLECFNKNKKQTEIKCFGTKNNFPDSLFITHMNYHFNLSLKQIVQ</sequence>
<dbReference type="AlphaFoldDB" id="A0A9D7XG62"/>
<name>A0A9D7XG62_9BACT</name>
<evidence type="ECO:0000313" key="1">
    <source>
        <dbReference type="EMBL" id="MBK9716398.1"/>
    </source>
</evidence>
<comment type="caution">
    <text evidence="1">The sequence shown here is derived from an EMBL/GenBank/DDBJ whole genome shotgun (WGS) entry which is preliminary data.</text>
</comment>
<accession>A0A9D7XG62</accession>